<dbReference type="AlphaFoldDB" id="A0A813UR35"/>
<accession>A0A813UR35</accession>
<proteinExistence type="predicted"/>
<dbReference type="EMBL" id="CAJNON010000035">
    <property type="protein sequence ID" value="CAF0836741.1"/>
    <property type="molecule type" value="Genomic_DNA"/>
</dbReference>
<gene>
    <name evidence="1" type="ORF">IZO911_LOCUS7317</name>
    <name evidence="2" type="ORF">JYZ213_LOCUS6923</name>
    <name evidence="3" type="ORF">VCS650_LOCUS5907</name>
</gene>
<evidence type="ECO:0000313" key="3">
    <source>
        <dbReference type="EMBL" id="CAF0836741.1"/>
    </source>
</evidence>
<dbReference type="Proteomes" id="UP000663845">
    <property type="component" value="Unassembled WGS sequence"/>
</dbReference>
<sequence length="116" mass="13083">MNSIQIPNVVTNIPNQKQQSYHAVVDHYNEVKNNAVAIPMQKMKDLRMGLELTVLLEVENGRKTLSTIALYFSSINRNHFAAAMIGAESSMSNAEINKYEMITGIVKYLRELGKLQ</sequence>
<evidence type="ECO:0000313" key="2">
    <source>
        <dbReference type="EMBL" id="CAF0832682.1"/>
    </source>
</evidence>
<dbReference type="Proteomes" id="UP000663891">
    <property type="component" value="Unassembled WGS sequence"/>
</dbReference>
<name>A0A813UR35_9BILA</name>
<dbReference type="Proteomes" id="UP000663860">
    <property type="component" value="Unassembled WGS sequence"/>
</dbReference>
<evidence type="ECO:0000313" key="4">
    <source>
        <dbReference type="Proteomes" id="UP000663845"/>
    </source>
</evidence>
<protein>
    <submittedName>
        <fullName evidence="2">Uncharacterized protein</fullName>
    </submittedName>
</protein>
<comment type="caution">
    <text evidence="2">The sequence shown here is derived from an EMBL/GenBank/DDBJ whole genome shotgun (WGS) entry which is preliminary data.</text>
</comment>
<dbReference type="EMBL" id="CAJNOG010000044">
    <property type="protein sequence ID" value="CAF0832682.1"/>
    <property type="molecule type" value="Genomic_DNA"/>
</dbReference>
<dbReference type="EMBL" id="CAJNOE010000047">
    <property type="protein sequence ID" value="CAF0808327.1"/>
    <property type="molecule type" value="Genomic_DNA"/>
</dbReference>
<evidence type="ECO:0000313" key="1">
    <source>
        <dbReference type="EMBL" id="CAF0808327.1"/>
    </source>
</evidence>
<reference evidence="2" key="1">
    <citation type="submission" date="2021-02" db="EMBL/GenBank/DDBJ databases">
        <authorList>
            <person name="Nowell W R."/>
        </authorList>
    </citation>
    <scope>NUCLEOTIDE SEQUENCE</scope>
</reference>
<organism evidence="2 4">
    <name type="scientific">Adineta steineri</name>
    <dbReference type="NCBI Taxonomy" id="433720"/>
    <lineage>
        <taxon>Eukaryota</taxon>
        <taxon>Metazoa</taxon>
        <taxon>Spiralia</taxon>
        <taxon>Gnathifera</taxon>
        <taxon>Rotifera</taxon>
        <taxon>Eurotatoria</taxon>
        <taxon>Bdelloidea</taxon>
        <taxon>Adinetida</taxon>
        <taxon>Adinetidae</taxon>
        <taxon>Adineta</taxon>
    </lineage>
</organism>